<dbReference type="Pfam" id="PF13556">
    <property type="entry name" value="HTH_30"/>
    <property type="match status" value="1"/>
</dbReference>
<organism evidence="4 5">
    <name type="scientific">Microbacterium horticulturae</name>
    <dbReference type="NCBI Taxonomy" id="3028316"/>
    <lineage>
        <taxon>Bacteria</taxon>
        <taxon>Bacillati</taxon>
        <taxon>Actinomycetota</taxon>
        <taxon>Actinomycetes</taxon>
        <taxon>Micrococcales</taxon>
        <taxon>Microbacteriaceae</taxon>
        <taxon>Microbacterium</taxon>
    </lineage>
</organism>
<dbReference type="InterPro" id="IPR041522">
    <property type="entry name" value="CdaR_GGDEF"/>
</dbReference>
<evidence type="ECO:0000259" key="2">
    <source>
        <dbReference type="Pfam" id="PF13556"/>
    </source>
</evidence>
<gene>
    <name evidence="4" type="ORF">PU630_15820</name>
</gene>
<dbReference type="PANTHER" id="PTHR33744">
    <property type="entry name" value="CARBOHYDRATE DIACID REGULATOR"/>
    <property type="match status" value="1"/>
</dbReference>
<dbReference type="PANTHER" id="PTHR33744:SF1">
    <property type="entry name" value="DNA-BINDING TRANSCRIPTIONAL ACTIVATOR ADER"/>
    <property type="match status" value="1"/>
</dbReference>
<feature type="domain" description="PucR C-terminal helix-turn-helix" evidence="2">
    <location>
        <begin position="429"/>
        <end position="485"/>
    </location>
</feature>
<keyword evidence="5" id="KW-1185">Reference proteome</keyword>
<protein>
    <submittedName>
        <fullName evidence="4">Helix-turn-helix domain-containing protein</fullName>
    </submittedName>
</protein>
<comment type="similarity">
    <text evidence="1">Belongs to the CdaR family.</text>
</comment>
<dbReference type="InterPro" id="IPR042070">
    <property type="entry name" value="PucR_C-HTH_sf"/>
</dbReference>
<accession>A0ABY8BWZ6</accession>
<dbReference type="Gene3D" id="1.10.10.2840">
    <property type="entry name" value="PucR C-terminal helix-turn-helix domain"/>
    <property type="match status" value="1"/>
</dbReference>
<evidence type="ECO:0000313" key="4">
    <source>
        <dbReference type="EMBL" id="WEG08691.1"/>
    </source>
</evidence>
<evidence type="ECO:0000313" key="5">
    <source>
        <dbReference type="Proteomes" id="UP001214553"/>
    </source>
</evidence>
<reference evidence="4 5" key="1">
    <citation type="submission" date="2023-03" db="EMBL/GenBank/DDBJ databases">
        <title>Genome sequence of Microbacterium sp. KACC 23027.</title>
        <authorList>
            <person name="Kim S."/>
            <person name="Heo J."/>
            <person name="Kwon S.-W."/>
        </authorList>
    </citation>
    <scope>NUCLEOTIDE SEQUENCE [LARGE SCALE GENOMIC DNA]</scope>
    <source>
        <strain evidence="4 5">KACC 23027</strain>
    </source>
</reference>
<dbReference type="InterPro" id="IPR051448">
    <property type="entry name" value="CdaR-like_regulators"/>
</dbReference>
<dbReference type="Pfam" id="PF17853">
    <property type="entry name" value="GGDEF_2"/>
    <property type="match status" value="1"/>
</dbReference>
<dbReference type="Proteomes" id="UP001214553">
    <property type="component" value="Chromosome"/>
</dbReference>
<dbReference type="EMBL" id="CP119108">
    <property type="protein sequence ID" value="WEG08691.1"/>
    <property type="molecule type" value="Genomic_DNA"/>
</dbReference>
<proteinExistence type="inferred from homology"/>
<dbReference type="InterPro" id="IPR025736">
    <property type="entry name" value="PucR_C-HTH_dom"/>
</dbReference>
<evidence type="ECO:0000259" key="3">
    <source>
        <dbReference type="Pfam" id="PF17853"/>
    </source>
</evidence>
<sequence length="491" mass="52284">MPQRTIADLLRQSDRLGLRLVAGPADAEPVTAVEVFDLAALPASTRGTLAIVSGDIPAPYLVDVALRRASAQRLAGIVFPRGFTLAVTAAALADSGSVAVLTSEGESAPDLAVAIDRVLVGGAAEAMTRAGFAVERAIVAADGAAPTPESILAAASDALGVTLAMDDDPGAAWTDTSAIFVGEVPIARVQALEPDEAAATAIPVIASLVSRSIQRQMRDRFGPNQSRADLIVELTMAEASRVDAFIAPAARLGLPLQLAHAVAWMRPRHRSDPELRPPRSIQPAVELFAMRLFDDRGELWHIAHIQDDAFIVCTEEHGAGDHQRRLRETAALVQEYAISLAGPEWTYTLGLGTPQGGPGGLRQSAAEARVAADTAVAAGRLGGVETTDVTGLRRVLLDFYTSPTSRSLLDDVLHPLDELGGERAMTEIRTLLAYLSTRNSLAEAGRILMLHPNAVAYRMRRIRERLDLDLDDPDIRFAVELACRVRLLAEA</sequence>
<dbReference type="RefSeq" id="WP_275278020.1">
    <property type="nucleotide sequence ID" value="NZ_CP119108.1"/>
</dbReference>
<feature type="domain" description="CdaR GGDEF-like" evidence="3">
    <location>
        <begin position="244"/>
        <end position="373"/>
    </location>
</feature>
<evidence type="ECO:0000256" key="1">
    <source>
        <dbReference type="ARBA" id="ARBA00006754"/>
    </source>
</evidence>
<name>A0ABY8BWZ6_9MICO</name>